<dbReference type="InterPro" id="IPR046844">
    <property type="entry name" value="Lon-like_helical"/>
</dbReference>
<dbReference type="Proteomes" id="UP001178354">
    <property type="component" value="Unassembled WGS sequence"/>
</dbReference>
<dbReference type="GO" id="GO:0004252">
    <property type="term" value="F:serine-type endopeptidase activity"/>
    <property type="evidence" value="ECO:0007669"/>
    <property type="project" value="UniProtKB-UniRule"/>
</dbReference>
<organism evidence="5 6">
    <name type="scientific">Porticoccus litoralis</name>
    <dbReference type="NCBI Taxonomy" id="434086"/>
    <lineage>
        <taxon>Bacteria</taxon>
        <taxon>Pseudomonadati</taxon>
        <taxon>Pseudomonadota</taxon>
        <taxon>Gammaproteobacteria</taxon>
        <taxon>Cellvibrionales</taxon>
        <taxon>Porticoccaceae</taxon>
        <taxon>Porticoccus</taxon>
    </lineage>
</organism>
<dbReference type="GO" id="GO:0030163">
    <property type="term" value="P:protein catabolic process"/>
    <property type="evidence" value="ECO:0007669"/>
    <property type="project" value="InterPro"/>
</dbReference>
<evidence type="ECO:0000259" key="4">
    <source>
        <dbReference type="PROSITE" id="PS51786"/>
    </source>
</evidence>
<keyword evidence="2" id="KW-0378">Hydrolase</keyword>
<dbReference type="GO" id="GO:0005524">
    <property type="term" value="F:ATP binding"/>
    <property type="evidence" value="ECO:0007669"/>
    <property type="project" value="UniProtKB-KW"/>
</dbReference>
<dbReference type="Pfam" id="PF20436">
    <property type="entry name" value="LonB_AAA-LID"/>
    <property type="match status" value="1"/>
</dbReference>
<dbReference type="PRINTS" id="PR00830">
    <property type="entry name" value="ENDOLAPTASE"/>
</dbReference>
<dbReference type="InterPro" id="IPR046843">
    <property type="entry name" value="LonB_AAA-LID"/>
</dbReference>
<accession>A0AAW8B3E7</accession>
<dbReference type="InterPro" id="IPR008269">
    <property type="entry name" value="Lon_proteolytic"/>
</dbReference>
<feature type="domain" description="Lon proteolytic" evidence="4">
    <location>
        <begin position="566"/>
        <end position="761"/>
    </location>
</feature>
<evidence type="ECO:0000256" key="2">
    <source>
        <dbReference type="PROSITE-ProRule" id="PRU01122"/>
    </source>
</evidence>
<evidence type="ECO:0000313" key="6">
    <source>
        <dbReference type="Proteomes" id="UP001178354"/>
    </source>
</evidence>
<name>A0AAW8B3E7_9GAMM</name>
<dbReference type="Gene3D" id="1.10.8.60">
    <property type="match status" value="1"/>
</dbReference>
<dbReference type="Gene3D" id="3.40.50.300">
    <property type="entry name" value="P-loop containing nucleotide triphosphate hydrolases"/>
    <property type="match status" value="2"/>
</dbReference>
<keyword evidence="2" id="KW-0720">Serine protease</keyword>
<evidence type="ECO:0000256" key="1">
    <source>
        <dbReference type="ARBA" id="ARBA00022670"/>
    </source>
</evidence>
<dbReference type="AlphaFoldDB" id="A0AAW8B3E7"/>
<dbReference type="GO" id="GO:0006508">
    <property type="term" value="P:proteolysis"/>
    <property type="evidence" value="ECO:0007669"/>
    <property type="project" value="UniProtKB-KW"/>
</dbReference>
<dbReference type="Pfam" id="PF20437">
    <property type="entry name" value="LonC_helical"/>
    <property type="match status" value="1"/>
</dbReference>
<dbReference type="Pfam" id="PF05362">
    <property type="entry name" value="Lon_C"/>
    <property type="match status" value="1"/>
</dbReference>
<dbReference type="GO" id="GO:0004176">
    <property type="term" value="F:ATP-dependent peptidase activity"/>
    <property type="evidence" value="ECO:0007669"/>
    <property type="project" value="UniProtKB-UniRule"/>
</dbReference>
<reference evidence="5" key="1">
    <citation type="journal article" date="2010" name="Int. J. Syst. Evol. Microbiol.">
        <title>Porticoccus litoralis gen. nov., sp. nov., a gammaproteobacterium isolated from the Yellow Sea.</title>
        <authorList>
            <person name="Oh H.M."/>
            <person name="Kim H."/>
            <person name="Kim K.M."/>
            <person name="Min G.S."/>
            <person name="Cho J.C."/>
        </authorList>
    </citation>
    <scope>NUCLEOTIDE SEQUENCE</scope>
    <source>
        <strain evidence="5">DSM 25064</strain>
    </source>
</reference>
<feature type="active site" evidence="2">
    <location>
        <position position="656"/>
    </location>
</feature>
<evidence type="ECO:0000256" key="3">
    <source>
        <dbReference type="SAM" id="Coils"/>
    </source>
</evidence>
<dbReference type="InterPro" id="IPR027417">
    <property type="entry name" value="P-loop_NTPase"/>
</dbReference>
<dbReference type="RefSeq" id="WP_305170744.1">
    <property type="nucleotide sequence ID" value="NZ_JAUUUU010000004.1"/>
</dbReference>
<dbReference type="InterPro" id="IPR041699">
    <property type="entry name" value="AAA_32"/>
</dbReference>
<comment type="caution">
    <text evidence="5">The sequence shown here is derived from an EMBL/GenBank/DDBJ whole genome shotgun (WGS) entry which is preliminary data.</text>
</comment>
<dbReference type="SUPFAM" id="SSF54211">
    <property type="entry name" value="Ribosomal protein S5 domain 2-like"/>
    <property type="match status" value="1"/>
</dbReference>
<sequence>MTEKESIQALPAEHLYRRCDPATLPFKDTTELEHLDNYFGQDRALEALRFGLGISHEGYNIYVMGSSGMGKHEMLRDFLQQQVTEGPRPNDWCYINNFSAPQQPKVLKLPCGIASCLKKDMEQCVEDLLVTIPGVFQSAEYKARLNEISEEYSDREQKAFAALRDKAKQMDIALMQTPTGYTLAPLANEEIITPKEFEALSEDEQKAIEDKINELKEELKEVVLQMPLWMKEGRERMKKLNQNIVQNAVNQIFRELENRYGEHAEVVSFLSEVKQNVIENADEFREEEGQSSMPEDLKARVHEFPMYKVNVLVDNSDSCSPPIVYEDNPSLNNLMGRVEHEAQFGTLTTDFTLIRNGALHRANGGYLLLDAVKVLTNPFAWDSLKRALQSREIRIESIDQLLSLVSTKSLEPQPVPLDLKVILLGDRMIYYLLQAYDPDFNLLFKVPADLSEDLPRNAENTLGYARLIAALQHKKSLRPLDTAAVARVIEQGSRMLEDAEKLPLHLNRLTDLLCESDYYAGVAGAEHISAEHLQQAVDAATRRMDQFRERIHESILRDIQLVATSGTRVAQINGLSVFLLGGYAFGQPTRITAQARLGSGKVVDIEREVKLGGNIHSKAVLILSAFIASRFARDRPLPISASLVFEQSYGGVEGDSASVAEITVLLSAIADIPIRQELAVTGSINQHGQVQAIGGINQKIEGFFDICQARGLTGSQGVVMPSANTQHLMLDRRVIDAVTEGRFHIYAISTIDEALSLLTGLDAGVQNTLSQYPAESVNGRVAAKVEAWIAAAKKYAAHDKGDEDGDE</sequence>
<keyword evidence="1 2" id="KW-0645">Protease</keyword>
<feature type="coiled-coil region" evidence="3">
    <location>
        <begin position="198"/>
        <end position="225"/>
    </location>
</feature>
<reference evidence="5" key="2">
    <citation type="submission" date="2023-08" db="EMBL/GenBank/DDBJ databases">
        <authorList>
            <person name="Luo J."/>
        </authorList>
    </citation>
    <scope>NUCLEOTIDE SEQUENCE</scope>
    <source>
        <strain evidence="5">DSM 25064</strain>
    </source>
</reference>
<dbReference type="PANTHER" id="PTHR10046">
    <property type="entry name" value="ATP DEPENDENT LON PROTEASE FAMILY MEMBER"/>
    <property type="match status" value="1"/>
</dbReference>
<dbReference type="InterPro" id="IPR014721">
    <property type="entry name" value="Ribsml_uS5_D2-typ_fold_subgr"/>
</dbReference>
<gene>
    <name evidence="5" type="ORF">Q8A57_08935</name>
</gene>
<proteinExistence type="inferred from homology"/>
<dbReference type="PROSITE" id="PS51786">
    <property type="entry name" value="LON_PROTEOLYTIC"/>
    <property type="match status" value="1"/>
</dbReference>
<dbReference type="EC" id="3.4.21.53" evidence="2"/>
<dbReference type="Pfam" id="PF13654">
    <property type="entry name" value="AAA_32"/>
    <property type="match status" value="1"/>
</dbReference>
<comment type="similarity">
    <text evidence="2">Belongs to the peptidase S16 family.</text>
</comment>
<dbReference type="Gene3D" id="3.30.230.10">
    <property type="match status" value="1"/>
</dbReference>
<dbReference type="InterPro" id="IPR020568">
    <property type="entry name" value="Ribosomal_Su5_D2-typ_SF"/>
</dbReference>
<evidence type="ECO:0000313" key="5">
    <source>
        <dbReference type="EMBL" id="MDP1521091.1"/>
    </source>
</evidence>
<keyword evidence="5" id="KW-0067">ATP-binding</keyword>
<dbReference type="SUPFAM" id="SSF52540">
    <property type="entry name" value="P-loop containing nucleoside triphosphate hydrolases"/>
    <property type="match status" value="1"/>
</dbReference>
<dbReference type="EMBL" id="JAUUUU010000004">
    <property type="protein sequence ID" value="MDP1521091.1"/>
    <property type="molecule type" value="Genomic_DNA"/>
</dbReference>
<keyword evidence="6" id="KW-1185">Reference proteome</keyword>
<protein>
    <recommendedName>
        <fullName evidence="2">endopeptidase La</fullName>
        <ecNumber evidence="2">3.4.21.53</ecNumber>
    </recommendedName>
</protein>
<feature type="active site" evidence="2">
    <location>
        <position position="699"/>
    </location>
</feature>
<dbReference type="InterPro" id="IPR027065">
    <property type="entry name" value="Lon_Prtase"/>
</dbReference>
<comment type="catalytic activity">
    <reaction evidence="2">
        <text>Hydrolysis of proteins in presence of ATP.</text>
        <dbReference type="EC" id="3.4.21.53"/>
    </reaction>
</comment>
<keyword evidence="5" id="KW-0547">Nucleotide-binding</keyword>
<keyword evidence="3" id="KW-0175">Coiled coil</keyword>